<evidence type="ECO:0000256" key="1">
    <source>
        <dbReference type="SAM" id="MobiDB-lite"/>
    </source>
</evidence>
<organism evidence="4">
    <name type="scientific">Callorhinchus milii</name>
    <name type="common">Ghost shark</name>
    <dbReference type="NCBI Taxonomy" id="7868"/>
    <lineage>
        <taxon>Eukaryota</taxon>
        <taxon>Metazoa</taxon>
        <taxon>Chordata</taxon>
        <taxon>Craniata</taxon>
        <taxon>Vertebrata</taxon>
        <taxon>Chondrichthyes</taxon>
        <taxon>Holocephali</taxon>
        <taxon>Chimaeriformes</taxon>
        <taxon>Callorhinchidae</taxon>
        <taxon>Callorhinchus</taxon>
    </lineage>
</organism>
<reference evidence="4" key="1">
    <citation type="journal article" date="2014" name="Nature">
        <title>Elephant shark genome provides unique insights into gnathostome evolution.</title>
        <authorList>
            <consortium name="International Elephant Shark Genome Sequencing Consortium"/>
            <person name="Venkatesh B."/>
            <person name="Lee A.P."/>
            <person name="Ravi V."/>
            <person name="Maurya A.K."/>
            <person name="Lian M.M."/>
            <person name="Swann J.B."/>
            <person name="Ohta Y."/>
            <person name="Flajnik M.F."/>
            <person name="Sutoh Y."/>
            <person name="Kasahara M."/>
            <person name="Hoon S."/>
            <person name="Gangu V."/>
            <person name="Roy S.W."/>
            <person name="Irimia M."/>
            <person name="Korzh V."/>
            <person name="Kondrychyn I."/>
            <person name="Lim Z.W."/>
            <person name="Tay B.H."/>
            <person name="Tohari S."/>
            <person name="Kong K.W."/>
            <person name="Ho S."/>
            <person name="Lorente-Galdos B."/>
            <person name="Quilez J."/>
            <person name="Marques-Bonet T."/>
            <person name="Raney B.J."/>
            <person name="Ingham P.W."/>
            <person name="Tay A."/>
            <person name="Hillier L.W."/>
            <person name="Minx P."/>
            <person name="Boehm T."/>
            <person name="Wilson R.K."/>
            <person name="Brenner S."/>
            <person name="Warren W.C."/>
        </authorList>
    </citation>
    <scope>NUCLEOTIDE SEQUENCE</scope>
    <source>
        <tissue evidence="4">Spleen</tissue>
    </source>
</reference>
<keyword evidence="2" id="KW-0472">Membrane</keyword>
<feature type="region of interest" description="Disordered" evidence="1">
    <location>
        <begin position="291"/>
        <end position="379"/>
    </location>
</feature>
<dbReference type="PANTHER" id="PTHR20859:SF55">
    <property type="entry name" value="INTERFERON LAMBDA RECEPTOR 1"/>
    <property type="match status" value="1"/>
</dbReference>
<dbReference type="AlphaFoldDB" id="V9KK70"/>
<dbReference type="SUPFAM" id="SSF49265">
    <property type="entry name" value="Fibronectin type III"/>
    <property type="match status" value="1"/>
</dbReference>
<dbReference type="InterPro" id="IPR013783">
    <property type="entry name" value="Ig-like_fold"/>
</dbReference>
<keyword evidence="2" id="KW-1133">Transmembrane helix</keyword>
<dbReference type="GO" id="GO:0004896">
    <property type="term" value="F:cytokine receptor activity"/>
    <property type="evidence" value="ECO:0007669"/>
    <property type="project" value="TreeGrafter"/>
</dbReference>
<feature type="transmembrane region" description="Helical" evidence="2">
    <location>
        <begin position="222"/>
        <end position="244"/>
    </location>
</feature>
<keyword evidence="4" id="KW-0675">Receptor</keyword>
<evidence type="ECO:0000256" key="2">
    <source>
        <dbReference type="SAM" id="Phobius"/>
    </source>
</evidence>
<dbReference type="EMBL" id="JW865882">
    <property type="protein sequence ID" value="AFO98399.1"/>
    <property type="molecule type" value="mRNA"/>
</dbReference>
<dbReference type="Pfam" id="PF01108">
    <property type="entry name" value="Tissue_fac"/>
    <property type="match status" value="1"/>
</dbReference>
<feature type="domain" description="Fibronectin type-III" evidence="3">
    <location>
        <begin position="18"/>
        <end position="104"/>
    </location>
</feature>
<dbReference type="InterPro" id="IPR003961">
    <property type="entry name" value="FN3_dom"/>
</dbReference>
<feature type="compositionally biased region" description="Polar residues" evidence="1">
    <location>
        <begin position="368"/>
        <end position="379"/>
    </location>
</feature>
<feature type="compositionally biased region" description="Basic and acidic residues" evidence="1">
    <location>
        <begin position="349"/>
        <end position="367"/>
    </location>
</feature>
<dbReference type="PANTHER" id="PTHR20859">
    <property type="entry name" value="INTERFERON/INTERLEUKIN RECEPTOR"/>
    <property type="match status" value="1"/>
</dbReference>
<protein>
    <submittedName>
        <fullName evidence="4">Interleukin-28 receptor subunit alpha</fullName>
    </submittedName>
</protein>
<proteinExistence type="evidence at transcript level"/>
<sequence length="437" mass="49498">MWGGIASLRPKYCPQIPLYLLLTCAIGHMPMASPQKVILSSENFRIFLNWTYPSDPPPDTEVNIRPAGEWLKLPNCSVPCDVTCEIESCYTAFGARVRSVSSQTNWTFSNHFNPFQHMVPGPPEVNVNVSQAFVNMSVHTKLSPCKRKVLQDCLIEVQNKAELWQADEKFMRSLHQDERIRISELPCFNCCVFAKSIFFEKESKYSAPVCFVGKEKGFQIEYSVITAFVAILVLTLGIAFIVWFRIPRPLKLETPASLDFTKITHFIPLTVDEQLETYQLVTVCHCAKSEEVTPSQTDTTPGRKETEQGNDWALTDPDTKSDDEDEVPGYTDSRWIPDGMTFDEPETQDDTRHQTLGTERHEQERSGDGQSQGTHLTEPNSHLTKCYFAISSPSNFSSVEFSCKRYNEQCKPLIFILDQGQEQPSQGDIPLSSLQIL</sequence>
<dbReference type="GO" id="GO:0005886">
    <property type="term" value="C:plasma membrane"/>
    <property type="evidence" value="ECO:0007669"/>
    <property type="project" value="TreeGrafter"/>
</dbReference>
<evidence type="ECO:0000313" key="4">
    <source>
        <dbReference type="EMBL" id="AFO98399.1"/>
    </source>
</evidence>
<dbReference type="InterPro" id="IPR050650">
    <property type="entry name" value="Type-II_Cytokine-TF_Rcpt"/>
</dbReference>
<evidence type="ECO:0000259" key="3">
    <source>
        <dbReference type="Pfam" id="PF01108"/>
    </source>
</evidence>
<keyword evidence="2" id="KW-0812">Transmembrane</keyword>
<accession>V9KK70</accession>
<dbReference type="Gene3D" id="2.60.40.10">
    <property type="entry name" value="Immunoglobulins"/>
    <property type="match status" value="1"/>
</dbReference>
<name>V9KK70_CALMI</name>
<dbReference type="InterPro" id="IPR036116">
    <property type="entry name" value="FN3_sf"/>
</dbReference>